<dbReference type="InterPro" id="IPR016032">
    <property type="entry name" value="Sig_transdc_resp-reg_C-effctor"/>
</dbReference>
<dbReference type="InterPro" id="IPR039420">
    <property type="entry name" value="WalR-like"/>
</dbReference>
<evidence type="ECO:0000256" key="2">
    <source>
        <dbReference type="ARBA" id="ARBA00022553"/>
    </source>
</evidence>
<name>A0A1I0XDU7_9FIRM</name>
<organism evidence="12 13">
    <name type="scientific">Acetitomaculum ruminis DSM 5522</name>
    <dbReference type="NCBI Taxonomy" id="1120918"/>
    <lineage>
        <taxon>Bacteria</taxon>
        <taxon>Bacillati</taxon>
        <taxon>Bacillota</taxon>
        <taxon>Clostridia</taxon>
        <taxon>Lachnospirales</taxon>
        <taxon>Lachnospiraceae</taxon>
        <taxon>Acetitomaculum</taxon>
    </lineage>
</organism>
<evidence type="ECO:0000256" key="3">
    <source>
        <dbReference type="ARBA" id="ARBA00023012"/>
    </source>
</evidence>
<comment type="caution">
    <text evidence="8">Lacks conserved residue(s) required for the propagation of feature annotation.</text>
</comment>
<dbReference type="Proteomes" id="UP000198838">
    <property type="component" value="Unassembled WGS sequence"/>
</dbReference>
<evidence type="ECO:0000259" key="10">
    <source>
        <dbReference type="PROSITE" id="PS50110"/>
    </source>
</evidence>
<evidence type="ECO:0000256" key="8">
    <source>
        <dbReference type="PROSITE-ProRule" id="PRU00169"/>
    </source>
</evidence>
<dbReference type="Pfam" id="PF00072">
    <property type="entry name" value="Response_reg"/>
    <property type="match status" value="1"/>
</dbReference>
<dbReference type="InterPro" id="IPR036388">
    <property type="entry name" value="WH-like_DNA-bd_sf"/>
</dbReference>
<keyword evidence="6" id="KW-0804">Transcription</keyword>
<evidence type="ECO:0000256" key="1">
    <source>
        <dbReference type="ARBA" id="ARBA00018672"/>
    </source>
</evidence>
<keyword evidence="4" id="KW-0805">Transcription regulation</keyword>
<dbReference type="PANTHER" id="PTHR48111:SF21">
    <property type="entry name" value="DNA-BINDING DUAL MASTER TRANSCRIPTIONAL REGULATOR RPAA"/>
    <property type="match status" value="1"/>
</dbReference>
<dbReference type="OrthoDB" id="9790442at2"/>
<evidence type="ECO:0000256" key="5">
    <source>
        <dbReference type="ARBA" id="ARBA00023125"/>
    </source>
</evidence>
<dbReference type="Pfam" id="PF00486">
    <property type="entry name" value="Trans_reg_C"/>
    <property type="match status" value="1"/>
</dbReference>
<dbReference type="GO" id="GO:0000156">
    <property type="term" value="F:phosphorelay response regulator activity"/>
    <property type="evidence" value="ECO:0007669"/>
    <property type="project" value="TreeGrafter"/>
</dbReference>
<protein>
    <recommendedName>
        <fullName evidence="1">Stage 0 sporulation protein A homolog</fullName>
    </recommendedName>
</protein>
<dbReference type="SMART" id="SM00862">
    <property type="entry name" value="Trans_reg_C"/>
    <property type="match status" value="1"/>
</dbReference>
<dbReference type="EMBL" id="FOJY01000006">
    <property type="protein sequence ID" value="SFA98606.1"/>
    <property type="molecule type" value="Genomic_DNA"/>
</dbReference>
<sequence length="227" mass="26289">MKDQSYNVLLVESDVNTHDAILYYFKNQNYRITSAYDGGMALNIFSKLSDNFDLVICALNLDVVDGIGVLSAIREISEIPVIMIGNSGTDEEQIKCFTKGADDYLPRPLSLLILELRVKVVLKRTYRLRKDWKFKGLFVDFEGRRIFVDEKEVVVTSKEFDLLKFFIKNENVAVSRAKILDDVWGFDYIGDERTVDTIVKQLRSKLTRKYDFIKTVYGIGYRFETDK</sequence>
<proteinExistence type="predicted"/>
<dbReference type="CDD" id="cd00383">
    <property type="entry name" value="trans_reg_C"/>
    <property type="match status" value="1"/>
</dbReference>
<keyword evidence="2" id="KW-0597">Phosphoprotein</keyword>
<dbReference type="GO" id="GO:0005829">
    <property type="term" value="C:cytosol"/>
    <property type="evidence" value="ECO:0007669"/>
    <property type="project" value="TreeGrafter"/>
</dbReference>
<keyword evidence="3" id="KW-0902">Two-component regulatory system</keyword>
<reference evidence="12 13" key="1">
    <citation type="submission" date="2016-10" db="EMBL/GenBank/DDBJ databases">
        <authorList>
            <person name="de Groot N.N."/>
        </authorList>
    </citation>
    <scope>NUCLEOTIDE SEQUENCE [LARGE SCALE GENOMIC DNA]</scope>
    <source>
        <strain evidence="12 13">DSM 5522</strain>
    </source>
</reference>
<dbReference type="Gene3D" id="1.10.10.10">
    <property type="entry name" value="Winged helix-like DNA-binding domain superfamily/Winged helix DNA-binding domain"/>
    <property type="match status" value="1"/>
</dbReference>
<evidence type="ECO:0000313" key="12">
    <source>
        <dbReference type="EMBL" id="SFA98606.1"/>
    </source>
</evidence>
<dbReference type="GO" id="GO:0006355">
    <property type="term" value="P:regulation of DNA-templated transcription"/>
    <property type="evidence" value="ECO:0007669"/>
    <property type="project" value="InterPro"/>
</dbReference>
<keyword evidence="5 9" id="KW-0238">DNA-binding</keyword>
<evidence type="ECO:0000256" key="7">
    <source>
        <dbReference type="ARBA" id="ARBA00024867"/>
    </source>
</evidence>
<dbReference type="PROSITE" id="PS50110">
    <property type="entry name" value="RESPONSE_REGULATORY"/>
    <property type="match status" value="1"/>
</dbReference>
<dbReference type="SUPFAM" id="SSF46894">
    <property type="entry name" value="C-terminal effector domain of the bipartite response regulators"/>
    <property type="match status" value="1"/>
</dbReference>
<dbReference type="STRING" id="1120918.SAMN05216249_10686"/>
<evidence type="ECO:0000313" key="13">
    <source>
        <dbReference type="Proteomes" id="UP000198838"/>
    </source>
</evidence>
<dbReference type="GO" id="GO:0032993">
    <property type="term" value="C:protein-DNA complex"/>
    <property type="evidence" value="ECO:0007669"/>
    <property type="project" value="TreeGrafter"/>
</dbReference>
<dbReference type="GO" id="GO:0000976">
    <property type="term" value="F:transcription cis-regulatory region binding"/>
    <property type="evidence" value="ECO:0007669"/>
    <property type="project" value="TreeGrafter"/>
</dbReference>
<keyword evidence="13" id="KW-1185">Reference proteome</keyword>
<dbReference type="InterPro" id="IPR001789">
    <property type="entry name" value="Sig_transdc_resp-reg_receiver"/>
</dbReference>
<dbReference type="Gene3D" id="3.40.50.2300">
    <property type="match status" value="1"/>
</dbReference>
<evidence type="ECO:0000256" key="6">
    <source>
        <dbReference type="ARBA" id="ARBA00023163"/>
    </source>
</evidence>
<dbReference type="PROSITE" id="PS51755">
    <property type="entry name" value="OMPR_PHOB"/>
    <property type="match status" value="1"/>
</dbReference>
<evidence type="ECO:0000256" key="9">
    <source>
        <dbReference type="PROSITE-ProRule" id="PRU01091"/>
    </source>
</evidence>
<dbReference type="InterPro" id="IPR011006">
    <property type="entry name" value="CheY-like_superfamily"/>
</dbReference>
<feature type="domain" description="OmpR/PhoB-type" evidence="11">
    <location>
        <begin position="129"/>
        <end position="225"/>
    </location>
</feature>
<feature type="domain" description="Response regulatory" evidence="10">
    <location>
        <begin position="7"/>
        <end position="122"/>
    </location>
</feature>
<dbReference type="AlphaFoldDB" id="A0A1I0XDU7"/>
<dbReference type="InterPro" id="IPR001867">
    <property type="entry name" value="OmpR/PhoB-type_DNA-bd"/>
</dbReference>
<dbReference type="PANTHER" id="PTHR48111">
    <property type="entry name" value="REGULATOR OF RPOS"/>
    <property type="match status" value="1"/>
</dbReference>
<dbReference type="RefSeq" id="WP_092871494.1">
    <property type="nucleotide sequence ID" value="NZ_FOJY01000006.1"/>
</dbReference>
<gene>
    <name evidence="12" type="ORF">SAMN05216249_10686</name>
</gene>
<accession>A0A1I0XDU7</accession>
<dbReference type="SUPFAM" id="SSF52172">
    <property type="entry name" value="CheY-like"/>
    <property type="match status" value="1"/>
</dbReference>
<comment type="function">
    <text evidence="7">May play the central regulatory role in sporulation. It may be an element of the effector pathway responsible for the activation of sporulation genes in response to nutritional stress. Spo0A may act in concert with spo0H (a sigma factor) to control the expression of some genes that are critical to the sporulation process.</text>
</comment>
<evidence type="ECO:0000256" key="4">
    <source>
        <dbReference type="ARBA" id="ARBA00023015"/>
    </source>
</evidence>
<evidence type="ECO:0000259" key="11">
    <source>
        <dbReference type="PROSITE" id="PS51755"/>
    </source>
</evidence>
<feature type="DNA-binding region" description="OmpR/PhoB-type" evidence="9">
    <location>
        <begin position="129"/>
        <end position="225"/>
    </location>
</feature>
<dbReference type="SMART" id="SM00448">
    <property type="entry name" value="REC"/>
    <property type="match status" value="1"/>
</dbReference>